<feature type="compositionally biased region" description="Acidic residues" evidence="2">
    <location>
        <begin position="1161"/>
        <end position="1176"/>
    </location>
</feature>
<feature type="compositionally biased region" description="Basic and acidic residues" evidence="2">
    <location>
        <begin position="794"/>
        <end position="808"/>
    </location>
</feature>
<feature type="signal peptide" evidence="4">
    <location>
        <begin position="1"/>
        <end position="25"/>
    </location>
</feature>
<protein>
    <submittedName>
        <fullName evidence="5">FimV/HubP family polar landmark protein</fullName>
    </submittedName>
</protein>
<evidence type="ECO:0000256" key="4">
    <source>
        <dbReference type="SAM" id="SignalP"/>
    </source>
</evidence>
<keyword evidence="4" id="KW-0732">Signal</keyword>
<dbReference type="InterPro" id="IPR018392">
    <property type="entry name" value="LysM"/>
</dbReference>
<feature type="compositionally biased region" description="Low complexity" evidence="2">
    <location>
        <begin position="693"/>
        <end position="704"/>
    </location>
</feature>
<dbReference type="CDD" id="cd00118">
    <property type="entry name" value="LysM"/>
    <property type="match status" value="1"/>
</dbReference>
<dbReference type="RefSeq" id="WP_353498288.1">
    <property type="nucleotide sequence ID" value="NZ_CP115920.1"/>
</dbReference>
<feature type="compositionally biased region" description="Acidic residues" evidence="2">
    <location>
        <begin position="986"/>
        <end position="1020"/>
    </location>
</feature>
<feature type="coiled-coil region" evidence="1">
    <location>
        <begin position="209"/>
        <end position="271"/>
    </location>
</feature>
<dbReference type="Gene3D" id="1.20.58.2200">
    <property type="match status" value="1"/>
</dbReference>
<gene>
    <name evidence="5" type="ORF">PG915_05950</name>
</gene>
<keyword evidence="3" id="KW-1133">Transmembrane helix</keyword>
<evidence type="ECO:0000256" key="2">
    <source>
        <dbReference type="SAM" id="MobiDB-lite"/>
    </source>
</evidence>
<feature type="region of interest" description="Disordered" evidence="2">
    <location>
        <begin position="452"/>
        <end position="479"/>
    </location>
</feature>
<dbReference type="InterPro" id="IPR020012">
    <property type="entry name" value="LysM_FimV"/>
</dbReference>
<dbReference type="NCBIfam" id="TIGR03505">
    <property type="entry name" value="FimV_core"/>
    <property type="match status" value="1"/>
</dbReference>
<feature type="compositionally biased region" description="Low complexity" evidence="2">
    <location>
        <begin position="1096"/>
        <end position="1112"/>
    </location>
</feature>
<feature type="compositionally biased region" description="Acidic residues" evidence="2">
    <location>
        <begin position="528"/>
        <end position="545"/>
    </location>
</feature>
<dbReference type="KEGG" id="vck:PG915_05950"/>
<feature type="region of interest" description="Disordered" evidence="2">
    <location>
        <begin position="678"/>
        <end position="763"/>
    </location>
</feature>
<dbReference type="NCBIfam" id="TIGR03504">
    <property type="entry name" value="FimV_Cterm"/>
    <property type="match status" value="1"/>
</dbReference>
<feature type="compositionally biased region" description="Acidic residues" evidence="2">
    <location>
        <begin position="1124"/>
        <end position="1145"/>
    </location>
</feature>
<feature type="region of interest" description="Disordered" evidence="2">
    <location>
        <begin position="145"/>
        <end position="194"/>
    </location>
</feature>
<feature type="chain" id="PRO_5043549210" evidence="4">
    <location>
        <begin position="26"/>
        <end position="1429"/>
    </location>
</feature>
<feature type="compositionally biased region" description="Acidic residues" evidence="2">
    <location>
        <begin position="557"/>
        <end position="568"/>
    </location>
</feature>
<proteinExistence type="predicted"/>
<evidence type="ECO:0000313" key="5">
    <source>
        <dbReference type="EMBL" id="XCD17069.1"/>
    </source>
</evidence>
<evidence type="ECO:0000256" key="1">
    <source>
        <dbReference type="SAM" id="Coils"/>
    </source>
</evidence>
<feature type="compositionally biased region" description="Polar residues" evidence="2">
    <location>
        <begin position="725"/>
        <end position="736"/>
    </location>
</feature>
<feature type="compositionally biased region" description="Acidic residues" evidence="2">
    <location>
        <begin position="737"/>
        <end position="762"/>
    </location>
</feature>
<feature type="compositionally biased region" description="Acidic residues" evidence="2">
    <location>
        <begin position="943"/>
        <end position="953"/>
    </location>
</feature>
<feature type="compositionally biased region" description="Polar residues" evidence="2">
    <location>
        <begin position="1042"/>
        <end position="1051"/>
    </location>
</feature>
<feature type="region of interest" description="Disordered" evidence="2">
    <location>
        <begin position="320"/>
        <end position="342"/>
    </location>
</feature>
<feature type="region of interest" description="Disordered" evidence="2">
    <location>
        <begin position="778"/>
        <end position="1194"/>
    </location>
</feature>
<accession>A0AAU8BM66</accession>
<keyword evidence="1" id="KW-0175">Coiled coil</keyword>
<feature type="compositionally biased region" description="Basic and acidic residues" evidence="2">
    <location>
        <begin position="918"/>
        <end position="932"/>
    </location>
</feature>
<feature type="region of interest" description="Disordered" evidence="2">
    <location>
        <begin position="528"/>
        <end position="612"/>
    </location>
</feature>
<evidence type="ECO:0000256" key="3">
    <source>
        <dbReference type="SAM" id="Phobius"/>
    </source>
</evidence>
<keyword evidence="3" id="KW-0812">Transmembrane</keyword>
<feature type="compositionally biased region" description="Acidic residues" evidence="2">
    <location>
        <begin position="457"/>
        <end position="473"/>
    </location>
</feature>
<feature type="compositionally biased region" description="Acidic residues" evidence="2">
    <location>
        <begin position="1053"/>
        <end position="1093"/>
    </location>
</feature>
<dbReference type="InterPro" id="IPR020011">
    <property type="entry name" value="FimV_C"/>
</dbReference>
<feature type="compositionally biased region" description="Polar residues" evidence="2">
    <location>
        <begin position="870"/>
        <end position="881"/>
    </location>
</feature>
<feature type="compositionally biased region" description="Polar residues" evidence="2">
    <location>
        <begin position="840"/>
        <end position="849"/>
    </location>
</feature>
<name>A0AAU8BM66_9VIBR</name>
<keyword evidence="3" id="KW-0472">Membrane</keyword>
<dbReference type="EMBL" id="CP115920">
    <property type="protein sequence ID" value="XCD17069.1"/>
    <property type="molecule type" value="Genomic_DNA"/>
</dbReference>
<sequence length="1429" mass="155298">MHQILKPLLVTLALAGATTSLSISADTIRLTGPNGEVISTPQYSQPVRQLANQESGAPARYYGPTAQNETLWSIASRFKPSGASVQQTIYAFYELNPGQFEKGNIHQLSPGSELRIPSSALINRVDLQEALAVLAAHQAKLNQPASVVASPRAPMQPKPEPQKLQVKPEAVTTPTAAKPEPVKPVEATPKAESEVITKAPDVPKAPDVTEALREELSRSESELLSLEERNHQLRLMLSEVQHEVEELKTEVDNEERIRTEVERQLSEEKRKQAEMARLAPSQLDVWLSKPWFVALLAFVPALLLGLLVMAILRSRKRRNDEPTAQLNEAQTESSDKPAMAAAAGAGAGVATAAVASDDDDELFSDDLLAGLDDEAEESDVSQENDENDVFADLDEADFDFNLDDEDDPFASIDDDGELDIGVVDLDTSNNGISVKDGEKALGLEEMERALNDVAVPSDDEELDFNLSDEDGDDSNNVVSQDDLDSLFADFSLDTQGDTEQESNAQVDAEELLEEDSALNQAQMDELLAGDDFDLDEGDIDLDDLSADSPLASLEQIIAEESDADDEPQSSDNLSESVDNDDIDDLFAQFSQIDATPDAVPEPQGELDNGDVDLLDDMLTGDFELSDLDDSDLTLDEVLSEESASVDEDEDVQLLADEETELDENSTELLDEVLFESSLSDAKDDTVEDDFDLDPFGSDDLLGSDISDEEMDALFAANVPEPMSHQDPSSEQLPQDSLSDDVELAAELDDEGTTESLSLEDEQLGANELDLTEASVAEAELHQGDEPMVDAADVDPPRADLSADERTEEAFDANTESDVFDEEVESTLAQQISHQADDSLAQESIASESTSTDHESFEQLETSETDDAFEVSSQDSNVSSIADDSAEPEAVESPELTPQVASDTDFDFAPEIESGSNLSHHEDDSEQSRKELDALVANEFGLPQDDDWVEEEPQQDPLANTAQEDDADFLANALQSEYGEEQAFADAEGDSDDEPVPEDSSDAELAFSDDELPEYSEDDAFADANLSKEEVLPEPASEPLDSFTEQEPQSDAASELETDSFSEPVAELDADSLVENAAESDDHELGDVASDEVADLQVPEQAEAEQQVAENPVSEPSLASKQDAFDDFEFPEFTEQDALLDMDESEPLTAESPDVQQADNHDFEDDFSLESLPEYDEQQAAVDLEPEDQPLASAPEMVGETLDHSEIDALADAFSMVDMSAIEQEGNLDELLQDSEGATFSNISPVDQTTADSAGLDIDAMLQETAGSEAGEDWNGFTLTDEQRAAINHDIPDEEQAIWSGNDVGALAKASDEDWSSQDPVADFDAQEKQFMTIDELMAQVDDGETSEQEEEELKLDVGLDEFPDVIGPISEVDVDSDSEAAGNLDMAKIYIEMNDFEGAVKLLEKVLLEGSGQVEQEAKRLLSKLSEHQ</sequence>
<feature type="compositionally biased region" description="Polar residues" evidence="2">
    <location>
        <begin position="322"/>
        <end position="332"/>
    </location>
</feature>
<dbReference type="InterPro" id="IPR038440">
    <property type="entry name" value="FimV_C_sf"/>
</dbReference>
<feature type="transmembrane region" description="Helical" evidence="3">
    <location>
        <begin position="291"/>
        <end position="312"/>
    </location>
</feature>
<organism evidence="5">
    <name type="scientific">Vibrio chaetopteri</name>
    <dbReference type="NCBI Taxonomy" id="3016528"/>
    <lineage>
        <taxon>Bacteria</taxon>
        <taxon>Pseudomonadati</taxon>
        <taxon>Pseudomonadota</taxon>
        <taxon>Gammaproteobacteria</taxon>
        <taxon>Vibrionales</taxon>
        <taxon>Vibrionaceae</taxon>
        <taxon>Vibrio</taxon>
    </lineage>
</organism>
<reference evidence="5" key="1">
    <citation type="submission" date="2023-01" db="EMBL/GenBank/DDBJ databases">
        <title>Vibrio sp. CB1-14 genome sequencing.</title>
        <authorList>
            <person name="Otstavnykh N."/>
            <person name="Isaeva M."/>
            <person name="Meleshko D."/>
        </authorList>
    </citation>
    <scope>NUCLEOTIDE SEQUENCE</scope>
    <source>
        <strain evidence="5">CB1-14</strain>
    </source>
</reference>